<protein>
    <recommendedName>
        <fullName evidence="1">Antitoxin SocA-like Panacea domain-containing protein</fullName>
    </recommendedName>
</protein>
<sequence>MPRIDQIDRRTDVVFILFHHAESIHGITKLQKLLFLIEEETAFFEEYKDDLAFEFDAHKMGPFSKHVYEEIRFLQQLNAIKTEPMENESEGEDQLTNKIFHITPKGKKIASELASQLEPRYNEELAEVVENYNDMELRELLHYVYTEYPSFATESEIKDEILTEAIR</sequence>
<organism evidence="2 3">
    <name type="scientific">Haloferax gibbonsii</name>
    <dbReference type="NCBI Taxonomy" id="35746"/>
    <lineage>
        <taxon>Archaea</taxon>
        <taxon>Methanobacteriati</taxon>
        <taxon>Methanobacteriota</taxon>
        <taxon>Stenosarchaea group</taxon>
        <taxon>Halobacteria</taxon>
        <taxon>Halobacteriales</taxon>
        <taxon>Haloferacaceae</taxon>
        <taxon>Haloferax</taxon>
    </lineage>
</organism>
<dbReference type="RefSeq" id="WP_193492865.1">
    <property type="nucleotide sequence ID" value="NZ_CP063205.1"/>
</dbReference>
<dbReference type="GeneID" id="59457929"/>
<feature type="domain" description="Antitoxin SocA-like Panacea" evidence="1">
    <location>
        <begin position="30"/>
        <end position="147"/>
    </location>
</feature>
<evidence type="ECO:0000259" key="1">
    <source>
        <dbReference type="Pfam" id="PF13274"/>
    </source>
</evidence>
<reference evidence="2" key="1">
    <citation type="journal article" date="2021" name="Front. Microbiol.">
        <title>Cellular and Genomic Properties of Haloferax gibbonsii LR2-5, the Host of Euryarchaeal Virus HFTV1.</title>
        <authorList>
            <person name="Tittes C."/>
            <person name="Schwarzer S."/>
            <person name="Pfeiffer F."/>
            <person name="Dyall-Smith M."/>
            <person name="Rodriguez-Franco M."/>
            <person name="Oksanen H.M."/>
            <person name="Quax T.E.F."/>
        </authorList>
    </citation>
    <scope>NUCLEOTIDE SEQUENCE</scope>
    <source>
        <strain evidence="2">LR2-5</strain>
    </source>
</reference>
<name>A0A871BBB3_HALGI</name>
<evidence type="ECO:0000313" key="3">
    <source>
        <dbReference type="Proteomes" id="UP000663064"/>
    </source>
</evidence>
<dbReference type="AlphaFoldDB" id="A0A871BBB3"/>
<dbReference type="Proteomes" id="UP000663064">
    <property type="component" value="Chromosome"/>
</dbReference>
<accession>A0A871BBB3</accession>
<proteinExistence type="predicted"/>
<evidence type="ECO:0000313" key="2">
    <source>
        <dbReference type="EMBL" id="QOS10421.1"/>
    </source>
</evidence>
<dbReference type="InterPro" id="IPR025272">
    <property type="entry name" value="SocA_Panacea"/>
</dbReference>
<dbReference type="Pfam" id="PF13274">
    <property type="entry name" value="SocA_Panacea"/>
    <property type="match status" value="1"/>
</dbReference>
<dbReference type="EMBL" id="CP063205">
    <property type="protein sequence ID" value="QOS10421.1"/>
    <property type="molecule type" value="Genomic_DNA"/>
</dbReference>
<gene>
    <name evidence="2" type="ORF">HfgLR_01340</name>
</gene>